<sequence>MKKIAYIELDTHAEIALNFMELMNDSKAFSVDYYFSEKILRFLGFAQNDDRNKNLNCFINEIFFKFGKRNFHNSYSRNGFAEK</sequence>
<accession>A0A2S7I7L3</accession>
<comment type="caution">
    <text evidence="1">The sequence shown here is derived from an EMBL/GenBank/DDBJ whole genome shotgun (WGS) entry which is preliminary data.</text>
</comment>
<evidence type="ECO:0000313" key="2">
    <source>
        <dbReference type="Proteomes" id="UP000238565"/>
    </source>
</evidence>
<proteinExistence type="predicted"/>
<protein>
    <submittedName>
        <fullName evidence="1">Uncharacterized protein</fullName>
    </submittedName>
</protein>
<reference evidence="1 2" key="1">
    <citation type="submission" date="2018-02" db="EMBL/GenBank/DDBJ databases">
        <title>Draft genome sequence of bacterial isolates from marine environment.</title>
        <authorList>
            <person name="Singh S.K."/>
            <person name="Hill R."/>
            <person name="Major S."/>
            <person name="Cai H."/>
            <person name="Li Y."/>
        </authorList>
    </citation>
    <scope>NUCLEOTIDE SEQUENCE [LARGE SCALE GENOMIC DNA]</scope>
    <source>
        <strain evidence="1 2">IMET F</strain>
    </source>
</reference>
<dbReference type="AlphaFoldDB" id="A0A2S7I7L3"/>
<name>A0A2S7I7L3_9FLAO</name>
<dbReference type="RefSeq" id="WP_104792381.1">
    <property type="nucleotide sequence ID" value="NZ_PTPZ01000001.1"/>
</dbReference>
<dbReference type="EMBL" id="PTPZ01000001">
    <property type="protein sequence ID" value="PPZ92568.1"/>
    <property type="molecule type" value="Genomic_DNA"/>
</dbReference>
<evidence type="ECO:0000313" key="1">
    <source>
        <dbReference type="EMBL" id="PPZ92568.1"/>
    </source>
</evidence>
<organism evidence="1 2">
    <name type="scientific">Cloacibacterium normanense</name>
    <dbReference type="NCBI Taxonomy" id="237258"/>
    <lineage>
        <taxon>Bacteria</taxon>
        <taxon>Pseudomonadati</taxon>
        <taxon>Bacteroidota</taxon>
        <taxon>Flavobacteriia</taxon>
        <taxon>Flavobacteriales</taxon>
        <taxon>Weeksellaceae</taxon>
    </lineage>
</organism>
<dbReference type="Proteomes" id="UP000238565">
    <property type="component" value="Unassembled WGS sequence"/>
</dbReference>
<gene>
    <name evidence="1" type="ORF">C3729_00700</name>
</gene>